<evidence type="ECO:0000256" key="1">
    <source>
        <dbReference type="SAM" id="MobiDB-lite"/>
    </source>
</evidence>
<dbReference type="AlphaFoldDB" id="A0AAP2Z8I7"/>
<evidence type="ECO:0000313" key="3">
    <source>
        <dbReference type="Proteomes" id="UP001321047"/>
    </source>
</evidence>
<feature type="region of interest" description="Disordered" evidence="1">
    <location>
        <begin position="86"/>
        <end position="107"/>
    </location>
</feature>
<evidence type="ECO:0000313" key="2">
    <source>
        <dbReference type="EMBL" id="MCU4752672.1"/>
    </source>
</evidence>
<dbReference type="RefSeq" id="WP_342809000.1">
    <property type="nucleotide sequence ID" value="NZ_JAOPJZ010000008.1"/>
</dbReference>
<name>A0AAP2Z8I7_9EURY</name>
<dbReference type="EMBL" id="JAOPJZ010000008">
    <property type="protein sequence ID" value="MCU4752672.1"/>
    <property type="molecule type" value="Genomic_DNA"/>
</dbReference>
<gene>
    <name evidence="2" type="ORF">OB919_11915</name>
</gene>
<keyword evidence="3" id="KW-1185">Reference proteome</keyword>
<accession>A0AAP2Z8I7</accession>
<comment type="caution">
    <text evidence="2">The sequence shown here is derived from an EMBL/GenBank/DDBJ whole genome shotgun (WGS) entry which is preliminary data.</text>
</comment>
<protein>
    <submittedName>
        <fullName evidence="2">Uncharacterized protein</fullName>
    </submittedName>
</protein>
<proteinExistence type="predicted"/>
<reference evidence="2 3" key="1">
    <citation type="submission" date="2022-09" db="EMBL/GenBank/DDBJ databases">
        <title>Enrichment on poylsaccharides allowed isolation of novel metabolic and taxonomic groups of Haloarchaea.</title>
        <authorList>
            <person name="Sorokin D.Y."/>
            <person name="Elcheninov A.G."/>
            <person name="Khizhniak T.V."/>
            <person name="Kolganova T.V."/>
            <person name="Kublanov I.V."/>
        </authorList>
    </citation>
    <scope>NUCLEOTIDE SEQUENCE [LARGE SCALE GENOMIC DNA]</scope>
    <source>
        <strain evidence="2 3">AArc-curdl1</strain>
    </source>
</reference>
<feature type="compositionally biased region" description="Acidic residues" evidence="1">
    <location>
        <begin position="86"/>
        <end position="100"/>
    </location>
</feature>
<sequence length="148" mass="15804">MNRTKLVSLAVGLVAVVALVTASGAFSGLAADRSIDISVVDDDEAYLKIDGVGEKFNATEGDPVDTLEITNQFSEEADLTIELEDSPEGFDKDDFESDLESELKPGEDNTYTLEANCTASGEVTVTITAETDSAEVTANDRSFHLECE</sequence>
<dbReference type="Proteomes" id="UP001321047">
    <property type="component" value="Unassembled WGS sequence"/>
</dbReference>
<organism evidence="2 3">
    <name type="scientific">Natronosalvus hydrolyticus</name>
    <dbReference type="NCBI Taxonomy" id="2979988"/>
    <lineage>
        <taxon>Archaea</taxon>
        <taxon>Methanobacteriati</taxon>
        <taxon>Methanobacteriota</taxon>
        <taxon>Stenosarchaea group</taxon>
        <taxon>Halobacteria</taxon>
        <taxon>Halobacteriales</taxon>
        <taxon>Natrialbaceae</taxon>
        <taxon>Natronosalvus</taxon>
    </lineage>
</organism>